<dbReference type="SUPFAM" id="SSF54001">
    <property type="entry name" value="Cysteine proteinases"/>
    <property type="match status" value="1"/>
</dbReference>
<dbReference type="Proteomes" id="UP000664632">
    <property type="component" value="Unassembled WGS sequence"/>
</dbReference>
<dbReference type="EMBL" id="JAFLWD010000022">
    <property type="protein sequence ID" value="MBO0440676.1"/>
    <property type="molecule type" value="Genomic_DNA"/>
</dbReference>
<keyword evidence="2" id="KW-1185">Reference proteome</keyword>
<evidence type="ECO:0000313" key="2">
    <source>
        <dbReference type="Proteomes" id="UP000664632"/>
    </source>
</evidence>
<comment type="caution">
    <text evidence="1">The sequence shown here is derived from an EMBL/GenBank/DDBJ whole genome shotgun (WGS) entry which is preliminary data.</text>
</comment>
<proteinExistence type="predicted"/>
<reference evidence="1 2" key="1">
    <citation type="submission" date="2021-03" db="EMBL/GenBank/DDBJ databases">
        <title>Enterococcal diversity collection.</title>
        <authorList>
            <person name="Gilmore M.S."/>
            <person name="Schwartzman J."/>
            <person name="Van Tyne D."/>
            <person name="Martin M."/>
            <person name="Earl A.M."/>
            <person name="Manson A.L."/>
            <person name="Straub T."/>
            <person name="Salamzade R."/>
            <person name="Saavedra J."/>
            <person name="Lebreton F."/>
            <person name="Prichula J."/>
            <person name="Schaufler K."/>
            <person name="Gaca A."/>
            <person name="Sgardioli B."/>
            <person name="Wagenaar J."/>
            <person name="Strong T."/>
        </authorList>
    </citation>
    <scope>NUCLEOTIDE SEQUENCE [LARGE SCALE GENOMIC DNA]</scope>
    <source>
        <strain evidence="1 2">DIV0869a</strain>
    </source>
</reference>
<organism evidence="1 2">
    <name type="scientific">Candidatus Enterococcus ikei</name>
    <dbReference type="NCBI Taxonomy" id="2815326"/>
    <lineage>
        <taxon>Bacteria</taxon>
        <taxon>Bacillati</taxon>
        <taxon>Bacillota</taxon>
        <taxon>Bacilli</taxon>
        <taxon>Lactobacillales</taxon>
        <taxon>Enterococcaceae</taxon>
        <taxon>Enterococcus</taxon>
    </lineage>
</organism>
<sequence>MQNTKKLAPNSWTKVYRPNSTFYRNLAAGKWGNDNIRDKNYSYGFSGNRFDLNPTYCSKIVMQCYYFANKKGEHMVIPSIISPYALPNLFMKGSSHIVTWK</sequence>
<protein>
    <submittedName>
        <fullName evidence="1">Uncharacterized protein</fullName>
    </submittedName>
</protein>
<accession>A0ABS3H108</accession>
<gene>
    <name evidence="1" type="ORF">JZO69_09900</name>
</gene>
<evidence type="ECO:0000313" key="1">
    <source>
        <dbReference type="EMBL" id="MBO0440676.1"/>
    </source>
</evidence>
<name>A0ABS3H108_9ENTE</name>
<dbReference type="InterPro" id="IPR038765">
    <property type="entry name" value="Papain-like_cys_pep_sf"/>
</dbReference>